<dbReference type="PROSITE" id="PS50125">
    <property type="entry name" value="GUANYLATE_CYCLASE_2"/>
    <property type="match status" value="1"/>
</dbReference>
<feature type="transmembrane region" description="Helical" evidence="1">
    <location>
        <begin position="364"/>
        <end position="387"/>
    </location>
</feature>
<dbReference type="SMART" id="SM00304">
    <property type="entry name" value="HAMP"/>
    <property type="match status" value="1"/>
</dbReference>
<dbReference type="PROSITE" id="PS50885">
    <property type="entry name" value="HAMP"/>
    <property type="match status" value="1"/>
</dbReference>
<feature type="transmembrane region" description="Helical" evidence="1">
    <location>
        <begin position="12"/>
        <end position="32"/>
    </location>
</feature>
<dbReference type="CDD" id="cd07302">
    <property type="entry name" value="CHD"/>
    <property type="match status" value="1"/>
</dbReference>
<dbReference type="Proteomes" id="UP000252355">
    <property type="component" value="Unassembled WGS sequence"/>
</dbReference>
<feature type="domain" description="HAMP" evidence="3">
    <location>
        <begin position="710"/>
        <end position="762"/>
    </location>
</feature>
<accession>A0A367ZLR1</accession>
<dbReference type="EMBL" id="QOQW01000024">
    <property type="protein sequence ID" value="RCK78301.1"/>
    <property type="molecule type" value="Genomic_DNA"/>
</dbReference>
<feature type="domain" description="Guanylate cyclase" evidence="2">
    <location>
        <begin position="793"/>
        <end position="929"/>
    </location>
</feature>
<dbReference type="Gene3D" id="6.10.340.10">
    <property type="match status" value="1"/>
</dbReference>
<dbReference type="GO" id="GO:0016020">
    <property type="term" value="C:membrane"/>
    <property type="evidence" value="ECO:0007669"/>
    <property type="project" value="InterPro"/>
</dbReference>
<dbReference type="SMART" id="SM00044">
    <property type="entry name" value="CYCc"/>
    <property type="match status" value="1"/>
</dbReference>
<organism evidence="4 5">
    <name type="scientific">Candidatus Ozemobacter sibiricus</name>
    <dbReference type="NCBI Taxonomy" id="2268124"/>
    <lineage>
        <taxon>Bacteria</taxon>
        <taxon>Candidatus Ozemobacteria</taxon>
        <taxon>Candidatus Ozemobacterales</taxon>
        <taxon>Candidatus Ozemobacteraceae</taxon>
        <taxon>Candidatus Ozemobacter</taxon>
    </lineage>
</organism>
<dbReference type="Pfam" id="PF00672">
    <property type="entry name" value="HAMP"/>
    <property type="match status" value="1"/>
</dbReference>
<dbReference type="CDD" id="cd06225">
    <property type="entry name" value="HAMP"/>
    <property type="match status" value="1"/>
</dbReference>
<dbReference type="Gene3D" id="3.30.70.1230">
    <property type="entry name" value="Nucleotide cyclase"/>
    <property type="match status" value="1"/>
</dbReference>
<gene>
    <name evidence="4" type="ORF">OZSIB_1543</name>
</gene>
<dbReference type="GO" id="GO:0009190">
    <property type="term" value="P:cyclic nucleotide biosynthetic process"/>
    <property type="evidence" value="ECO:0007669"/>
    <property type="project" value="InterPro"/>
</dbReference>
<name>A0A367ZLR1_9BACT</name>
<evidence type="ECO:0000313" key="4">
    <source>
        <dbReference type="EMBL" id="RCK78301.1"/>
    </source>
</evidence>
<dbReference type="SUPFAM" id="SSF158472">
    <property type="entry name" value="HAMP domain-like"/>
    <property type="match status" value="1"/>
</dbReference>
<protein>
    <submittedName>
        <fullName evidence="4">Adenylate cyclase</fullName>
    </submittedName>
</protein>
<proteinExistence type="predicted"/>
<dbReference type="PANTHER" id="PTHR43081:SF1">
    <property type="entry name" value="ADENYLATE CYCLASE, TERMINAL-DIFFERENTIATION SPECIFIC"/>
    <property type="match status" value="1"/>
</dbReference>
<evidence type="ECO:0000313" key="5">
    <source>
        <dbReference type="Proteomes" id="UP000252355"/>
    </source>
</evidence>
<evidence type="ECO:0000259" key="3">
    <source>
        <dbReference type="PROSITE" id="PS50885"/>
    </source>
</evidence>
<keyword evidence="1" id="KW-0812">Transmembrane</keyword>
<sequence>MKRFLQTWEGALLWVLFVPVPWLLFTIGWEATLQREEAALRRGVRNLLQTESDHFRTDLRGNDFLQHGIDRVAERFGFTDFATPVLLGREPASFTRACLRRLVAALRQETGALPAAVGLVGPAGRPCHVWLAPTETLVPEPDRGRRRFERLLTAFFRDFQPIRKRGTPDWDLKHRLRRESMALFGPDALIDGMAHQTGDFISQHHEHGIAYWAYRHGRPVRPDADQPRQGAFVVVFHHRDLNAARMAQDAMARAAPGFRRRLVWMPPSTLPRFEEGPDRLAYAEPLAETDFRRLLERDQAARFAAGFRPVLVTEASPSWWRSPRRAWQPHLQTGFALAAGLITLLLFRGIWLGGPCPGGLRANLAGGLALCATPWLVGVVLMAQVWLDIRAQGLVGETVEFLDQQLELVDQRIAYARDLEDRRLSGLRQIFRRLLDPADQEARQQLTQVAASTTIDFAFLFDRHRIVHTLLEGQPQQQNDLLNFFKGFAFHTLREAQENGSPTETAGSPADLLWRSLAEQLLDLSTLGRVMANEGRLQRSPFGNAEQAMLVFFLRRHPDPAPPIALGVTLGGVSFVERRLEDPLRQRTLMVRRTPAGFHTDIALYRYRDLMISGIQPIPHCHPEDRFLWYEFKPLAEATRSDLVGKVLRTSLNHERIRLAVSRPCQADRYIAVGIAQDTIDRPLERWRLLGMVTGTLGLLLAGLVAATSFFLIRPLGAFLAATRRAAGGDFAWRLTLPLRDEFTTLAGVFNLMAERLTERQRLSRFVSEDTLSAIAGEEEAAVRRGGTQIQTTVLVSDIRGFTSLTEAHPPEAIVDLLNDYFTVMETCITDQQGVIVSFIGDAILAHFPAQPERPGPATTAARALAAARAMRGALATLNQDRQARGLFQIATGIGIATGPTWSGVIGSQTGRLAQTILGETVDRATTLESATKLTGGSGILVDLATVEVAGAEVPFIEQPALGGWELVLR</sequence>
<dbReference type="SUPFAM" id="SSF55073">
    <property type="entry name" value="Nucleotide cyclase"/>
    <property type="match status" value="1"/>
</dbReference>
<dbReference type="GO" id="GO:0035556">
    <property type="term" value="P:intracellular signal transduction"/>
    <property type="evidence" value="ECO:0007669"/>
    <property type="project" value="InterPro"/>
</dbReference>
<feature type="transmembrane region" description="Helical" evidence="1">
    <location>
        <begin position="331"/>
        <end position="352"/>
    </location>
</feature>
<evidence type="ECO:0000256" key="1">
    <source>
        <dbReference type="SAM" id="Phobius"/>
    </source>
</evidence>
<dbReference type="GO" id="GO:0004016">
    <property type="term" value="F:adenylate cyclase activity"/>
    <property type="evidence" value="ECO:0007669"/>
    <property type="project" value="UniProtKB-ARBA"/>
</dbReference>
<dbReference type="InterPro" id="IPR050697">
    <property type="entry name" value="Adenylyl/Guanylyl_Cyclase_3/4"/>
</dbReference>
<keyword evidence="1" id="KW-0472">Membrane</keyword>
<dbReference type="InterPro" id="IPR001054">
    <property type="entry name" value="A/G_cyclase"/>
</dbReference>
<dbReference type="InterPro" id="IPR003660">
    <property type="entry name" value="HAMP_dom"/>
</dbReference>
<dbReference type="PANTHER" id="PTHR43081">
    <property type="entry name" value="ADENYLATE CYCLASE, TERMINAL-DIFFERENTIATION SPECIFIC-RELATED"/>
    <property type="match status" value="1"/>
</dbReference>
<dbReference type="Pfam" id="PF00211">
    <property type="entry name" value="Guanylate_cyc"/>
    <property type="match status" value="1"/>
</dbReference>
<comment type="caution">
    <text evidence="4">The sequence shown here is derived from an EMBL/GenBank/DDBJ whole genome shotgun (WGS) entry which is preliminary data.</text>
</comment>
<dbReference type="InterPro" id="IPR029787">
    <property type="entry name" value="Nucleotide_cyclase"/>
</dbReference>
<reference evidence="4 5" key="1">
    <citation type="submission" date="2018-05" db="EMBL/GenBank/DDBJ databases">
        <title>A metagenomic window into the 2 km-deep terrestrial subsurface aquifer revealed taxonomically and functionally diverse microbial community comprising novel uncultured bacterial lineages.</title>
        <authorList>
            <person name="Kadnikov V.V."/>
            <person name="Mardanov A.V."/>
            <person name="Beletsky A.V."/>
            <person name="Banks D."/>
            <person name="Pimenov N.V."/>
            <person name="Frank Y.A."/>
            <person name="Karnachuk O.V."/>
            <person name="Ravin N.V."/>
        </authorList>
    </citation>
    <scope>NUCLEOTIDE SEQUENCE [LARGE SCALE GENOMIC DNA]</scope>
    <source>
        <strain evidence="4">BY5</strain>
    </source>
</reference>
<keyword evidence="1" id="KW-1133">Transmembrane helix</keyword>
<feature type="transmembrane region" description="Helical" evidence="1">
    <location>
        <begin position="689"/>
        <end position="713"/>
    </location>
</feature>
<dbReference type="AlphaFoldDB" id="A0A367ZLR1"/>
<evidence type="ECO:0000259" key="2">
    <source>
        <dbReference type="PROSITE" id="PS50125"/>
    </source>
</evidence>